<dbReference type="SMART" id="SM00507">
    <property type="entry name" value="HNHc"/>
    <property type="match status" value="1"/>
</dbReference>
<feature type="region of interest" description="Disordered" evidence="2">
    <location>
        <begin position="174"/>
        <end position="204"/>
    </location>
</feature>
<organism evidence="4 5">
    <name type="scientific">Zhihengliuella flava</name>
    <dbReference type="NCBI Taxonomy" id="1285193"/>
    <lineage>
        <taxon>Bacteria</taxon>
        <taxon>Bacillati</taxon>
        <taxon>Actinomycetota</taxon>
        <taxon>Actinomycetes</taxon>
        <taxon>Micrococcales</taxon>
        <taxon>Micrococcaceae</taxon>
        <taxon>Zhihengliuella</taxon>
    </lineage>
</organism>
<keyword evidence="5" id="KW-1185">Reference proteome</keyword>
<dbReference type="Pfam" id="PF01844">
    <property type="entry name" value="HNH"/>
    <property type="match status" value="1"/>
</dbReference>
<evidence type="ECO:0000313" key="4">
    <source>
        <dbReference type="EMBL" id="MBG6084760.1"/>
    </source>
</evidence>
<protein>
    <recommendedName>
        <fullName evidence="3">HNH nuclease domain-containing protein</fullName>
    </recommendedName>
</protein>
<dbReference type="EMBL" id="JADOTZ010000001">
    <property type="protein sequence ID" value="MBG6084760.1"/>
    <property type="molecule type" value="Genomic_DNA"/>
</dbReference>
<comment type="similarity">
    <text evidence="1">Belongs to the Rv1128c/1148c/1588c/1702c/1945/3466 family.</text>
</comment>
<proteinExistence type="inferred from homology"/>
<dbReference type="InterPro" id="IPR002711">
    <property type="entry name" value="HNH"/>
</dbReference>
<evidence type="ECO:0000256" key="2">
    <source>
        <dbReference type="SAM" id="MobiDB-lite"/>
    </source>
</evidence>
<feature type="region of interest" description="Disordered" evidence="2">
    <location>
        <begin position="596"/>
        <end position="618"/>
    </location>
</feature>
<feature type="domain" description="HNH nuclease" evidence="3">
    <location>
        <begin position="455"/>
        <end position="507"/>
    </location>
</feature>
<reference evidence="4" key="1">
    <citation type="submission" date="2020-11" db="EMBL/GenBank/DDBJ databases">
        <title>Sequencing the genomes of 1000 actinobacteria strains.</title>
        <authorList>
            <person name="Klenk H.-P."/>
        </authorList>
    </citation>
    <scope>NUCLEOTIDE SEQUENCE</scope>
    <source>
        <strain evidence="4">DSM 26152</strain>
    </source>
</reference>
<evidence type="ECO:0000313" key="5">
    <source>
        <dbReference type="Proteomes" id="UP000625033"/>
    </source>
</evidence>
<gene>
    <name evidence="4" type="ORF">IW252_001527</name>
</gene>
<dbReference type="GO" id="GO:0004519">
    <property type="term" value="F:endonuclease activity"/>
    <property type="evidence" value="ECO:0007669"/>
    <property type="project" value="InterPro"/>
</dbReference>
<sequence>MHQDSMPRFQLGSHVVGVAPVAASAPAEGTADRPAGIAAVRTIASGASGREVVEFAERLRSFAEALFYVGVMRLGEATEAALAPHLADVAASSPGMAASVSAGSLPTHAAQEVLAQEVASLRGIARMTAAHEVHRARAAVLDAPELLEVLARGEAGVRHIQEIVDLSLRIEPTDVPAPETKDPAADEAHERALRQADRECSERRRRFGRDTLRACSGKTPGQVRRQGRRRLEQDLPAAFESRHQNARAGRSVGVHEAEDGMSYLTAYLPTTAAEAIERRLTEYARAIKHPAAENLDRPVDLFAAHSASAWAGARDESRTLAQIRADALVDMLLSGPEAAGLANVKPHITVTVPAPLLLGLGVSLPGEGRAGEAPSENFSGGGVSAAAGMDPEALGVIAGLFTASGTAEAERFGSVSLTDLRALLPQASSWTRIITDPWTGAVTHCEPRVYQPPAALRRAIALRDRTCRIPGCSRRASDCEPDHVIEYQHGGHTRLDNLVSLCKRCHRLKSWGLLTLELSEDGVLDVETFWGTRRMTLPDAPWDVGTHRRKDPRHLIRARTVQVPGLQDGHLPGADLLLHGPGILDGPPHWLAPPQRRTLSGQLAPGGQPSPGEEQGDQLALQRLERGLRGELGPPF</sequence>
<accession>A0A931D6U1</accession>
<evidence type="ECO:0000259" key="3">
    <source>
        <dbReference type="SMART" id="SM00507"/>
    </source>
</evidence>
<dbReference type="AlphaFoldDB" id="A0A931D6U1"/>
<dbReference type="Proteomes" id="UP000625033">
    <property type="component" value="Unassembled WGS sequence"/>
</dbReference>
<dbReference type="Gene3D" id="1.10.30.50">
    <property type="match status" value="1"/>
</dbReference>
<evidence type="ECO:0000256" key="1">
    <source>
        <dbReference type="ARBA" id="ARBA00023450"/>
    </source>
</evidence>
<comment type="caution">
    <text evidence="4">The sequence shown here is derived from an EMBL/GenBank/DDBJ whole genome shotgun (WGS) entry which is preliminary data.</text>
</comment>
<dbReference type="InterPro" id="IPR003615">
    <property type="entry name" value="HNH_nuc"/>
</dbReference>
<dbReference type="GO" id="GO:0003676">
    <property type="term" value="F:nucleic acid binding"/>
    <property type="evidence" value="ECO:0007669"/>
    <property type="project" value="InterPro"/>
</dbReference>
<dbReference type="RefSeq" id="WP_196836019.1">
    <property type="nucleotide sequence ID" value="NZ_JADOTZ010000001.1"/>
</dbReference>
<dbReference type="CDD" id="cd00085">
    <property type="entry name" value="HNHc"/>
    <property type="match status" value="1"/>
</dbReference>
<dbReference type="Pfam" id="PF02720">
    <property type="entry name" value="DUF222"/>
    <property type="match status" value="1"/>
</dbReference>
<dbReference type="GO" id="GO:0008270">
    <property type="term" value="F:zinc ion binding"/>
    <property type="evidence" value="ECO:0007669"/>
    <property type="project" value="InterPro"/>
</dbReference>
<name>A0A931D6U1_9MICC</name>
<dbReference type="InterPro" id="IPR003870">
    <property type="entry name" value="DUF222"/>
</dbReference>
<feature type="compositionally biased region" description="Basic and acidic residues" evidence="2">
    <location>
        <begin position="179"/>
        <end position="204"/>
    </location>
</feature>